<organism evidence="1">
    <name type="scientific">marine sediment metagenome</name>
    <dbReference type="NCBI Taxonomy" id="412755"/>
    <lineage>
        <taxon>unclassified sequences</taxon>
        <taxon>metagenomes</taxon>
        <taxon>ecological metagenomes</taxon>
    </lineage>
</organism>
<reference evidence="1" key="1">
    <citation type="journal article" date="2015" name="Nature">
        <title>Complex archaea that bridge the gap between prokaryotes and eukaryotes.</title>
        <authorList>
            <person name="Spang A."/>
            <person name="Saw J.H."/>
            <person name="Jorgensen S.L."/>
            <person name="Zaremba-Niedzwiedzka K."/>
            <person name="Martijn J."/>
            <person name="Lind A.E."/>
            <person name="van Eijk R."/>
            <person name="Schleper C."/>
            <person name="Guy L."/>
            <person name="Ettema T.J."/>
        </authorList>
    </citation>
    <scope>NUCLEOTIDE SEQUENCE</scope>
</reference>
<dbReference type="AlphaFoldDB" id="A0A0F9LZF6"/>
<sequence>MEVKLGKCLCGEPERMETGPDGKPVLIRCPLYQSLKVQTEPGVWEDEWKCSIAWTPILLIENRNAMDACAKYTESLRNELIARVDRSRREALTGRPLARGEVITLEAPDAPPQ</sequence>
<comment type="caution">
    <text evidence="1">The sequence shown here is derived from an EMBL/GenBank/DDBJ whole genome shotgun (WGS) entry which is preliminary data.</text>
</comment>
<proteinExistence type="predicted"/>
<gene>
    <name evidence="1" type="ORF">LCGC14_1521990</name>
</gene>
<dbReference type="EMBL" id="LAZR01011301">
    <property type="protein sequence ID" value="KKM62407.1"/>
    <property type="molecule type" value="Genomic_DNA"/>
</dbReference>
<evidence type="ECO:0000313" key="1">
    <source>
        <dbReference type="EMBL" id="KKM62407.1"/>
    </source>
</evidence>
<name>A0A0F9LZF6_9ZZZZ</name>
<accession>A0A0F9LZF6</accession>
<protein>
    <submittedName>
        <fullName evidence="1">Uncharacterized protein</fullName>
    </submittedName>
</protein>